<reference evidence="2 3" key="1">
    <citation type="journal article" date="2019" name="Nat. Ecol. Evol.">
        <title>Megaphylogeny resolves global patterns of mushroom evolution.</title>
        <authorList>
            <person name="Varga T."/>
            <person name="Krizsan K."/>
            <person name="Foldi C."/>
            <person name="Dima B."/>
            <person name="Sanchez-Garcia M."/>
            <person name="Sanchez-Ramirez S."/>
            <person name="Szollosi G.J."/>
            <person name="Szarkandi J.G."/>
            <person name="Papp V."/>
            <person name="Albert L."/>
            <person name="Andreopoulos W."/>
            <person name="Angelini C."/>
            <person name="Antonin V."/>
            <person name="Barry K.W."/>
            <person name="Bougher N.L."/>
            <person name="Buchanan P."/>
            <person name="Buyck B."/>
            <person name="Bense V."/>
            <person name="Catcheside P."/>
            <person name="Chovatia M."/>
            <person name="Cooper J."/>
            <person name="Damon W."/>
            <person name="Desjardin D."/>
            <person name="Finy P."/>
            <person name="Geml J."/>
            <person name="Haridas S."/>
            <person name="Hughes K."/>
            <person name="Justo A."/>
            <person name="Karasinski D."/>
            <person name="Kautmanova I."/>
            <person name="Kiss B."/>
            <person name="Kocsube S."/>
            <person name="Kotiranta H."/>
            <person name="LaButti K.M."/>
            <person name="Lechner B.E."/>
            <person name="Liimatainen K."/>
            <person name="Lipzen A."/>
            <person name="Lukacs Z."/>
            <person name="Mihaltcheva S."/>
            <person name="Morgado L.N."/>
            <person name="Niskanen T."/>
            <person name="Noordeloos M.E."/>
            <person name="Ohm R.A."/>
            <person name="Ortiz-Santana B."/>
            <person name="Ovrebo C."/>
            <person name="Racz N."/>
            <person name="Riley R."/>
            <person name="Savchenko A."/>
            <person name="Shiryaev A."/>
            <person name="Soop K."/>
            <person name="Spirin V."/>
            <person name="Szebenyi C."/>
            <person name="Tomsovsky M."/>
            <person name="Tulloss R.E."/>
            <person name="Uehling J."/>
            <person name="Grigoriev I.V."/>
            <person name="Vagvolgyi C."/>
            <person name="Papp T."/>
            <person name="Martin F.M."/>
            <person name="Miettinen O."/>
            <person name="Hibbett D.S."/>
            <person name="Nagy L.G."/>
        </authorList>
    </citation>
    <scope>NUCLEOTIDE SEQUENCE [LARGE SCALE GENOMIC DNA]</scope>
    <source>
        <strain evidence="2 3">HHB13444</strain>
    </source>
</reference>
<feature type="region of interest" description="Disordered" evidence="1">
    <location>
        <begin position="1"/>
        <end position="22"/>
    </location>
</feature>
<accession>A0A5C3NY57</accession>
<protein>
    <submittedName>
        <fullName evidence="2">Uncharacterized protein</fullName>
    </submittedName>
</protein>
<proteinExistence type="predicted"/>
<dbReference type="Proteomes" id="UP000308197">
    <property type="component" value="Unassembled WGS sequence"/>
</dbReference>
<gene>
    <name evidence="2" type="ORF">K466DRAFT_603760</name>
</gene>
<sequence length="368" mass="41158">MSQDAAHAHGETSRSLEGDPEQPESTIFLLQFADPDELRMHNMRKPKDRYQVAPNGKLTLVARTKGSRLDVSEMEGCSSGSSSMCYGLIMLATVTSAMAERYLEIERDIREGRRKQPLTQPELAFRDHVREWLILLDPDRFGPILPVIGALQADKAISSAVSVQRLCFFLKALQRESEATGMPQVSTLDDLMAIKMVQGLHLHYSLTIVKDVCYRSYPWCKVDLLMYRDTPGEPERHARGLSDDKKPKYKSPSAILCGIYDIGVVPERVLQDLRELETPLAVGVAVGITHSSTLEECAEEAIEFIRQLGKYPPELENWDELAKYCVSKHMREAANGTLGAVKKVPARVVYDILYALVQTVRRAPPSSG</sequence>
<keyword evidence="3" id="KW-1185">Reference proteome</keyword>
<evidence type="ECO:0000313" key="2">
    <source>
        <dbReference type="EMBL" id="TFK82355.1"/>
    </source>
</evidence>
<name>A0A5C3NY57_9APHY</name>
<dbReference type="InParanoid" id="A0A5C3NY57"/>
<dbReference type="AlphaFoldDB" id="A0A5C3NY57"/>
<organism evidence="2 3">
    <name type="scientific">Polyporus arcularius HHB13444</name>
    <dbReference type="NCBI Taxonomy" id="1314778"/>
    <lineage>
        <taxon>Eukaryota</taxon>
        <taxon>Fungi</taxon>
        <taxon>Dikarya</taxon>
        <taxon>Basidiomycota</taxon>
        <taxon>Agaricomycotina</taxon>
        <taxon>Agaricomycetes</taxon>
        <taxon>Polyporales</taxon>
        <taxon>Polyporaceae</taxon>
        <taxon>Polyporus</taxon>
    </lineage>
</organism>
<dbReference type="EMBL" id="ML211494">
    <property type="protein sequence ID" value="TFK82355.1"/>
    <property type="molecule type" value="Genomic_DNA"/>
</dbReference>
<evidence type="ECO:0000313" key="3">
    <source>
        <dbReference type="Proteomes" id="UP000308197"/>
    </source>
</evidence>
<evidence type="ECO:0000256" key="1">
    <source>
        <dbReference type="SAM" id="MobiDB-lite"/>
    </source>
</evidence>
<feature type="compositionally biased region" description="Basic and acidic residues" evidence="1">
    <location>
        <begin position="1"/>
        <end position="17"/>
    </location>
</feature>